<dbReference type="PROSITE" id="PS00058">
    <property type="entry name" value="DNA_MISMATCH_REPAIR_1"/>
    <property type="match status" value="1"/>
</dbReference>
<evidence type="ECO:0000256" key="3">
    <source>
        <dbReference type="ARBA" id="ARBA00022763"/>
    </source>
</evidence>
<evidence type="ECO:0000313" key="9">
    <source>
        <dbReference type="Proteomes" id="UP001345013"/>
    </source>
</evidence>
<dbReference type="InterPro" id="IPR002099">
    <property type="entry name" value="MutL/Mlh/PMS"/>
</dbReference>
<feature type="domain" description="DNA mismatch repair protein S5" evidence="7">
    <location>
        <begin position="262"/>
        <end position="381"/>
    </location>
</feature>
<dbReference type="Pfam" id="PF16413">
    <property type="entry name" value="Mlh1_C"/>
    <property type="match status" value="1"/>
</dbReference>
<dbReference type="CDD" id="cd16926">
    <property type="entry name" value="HATPase_MutL-MLH-PMS-like"/>
    <property type="match status" value="1"/>
</dbReference>
<feature type="region of interest" description="Disordered" evidence="6">
    <location>
        <begin position="694"/>
        <end position="713"/>
    </location>
</feature>
<organism evidence="8 9">
    <name type="scientific">Lithohypha guttulata</name>
    <dbReference type="NCBI Taxonomy" id="1690604"/>
    <lineage>
        <taxon>Eukaryota</taxon>
        <taxon>Fungi</taxon>
        <taxon>Dikarya</taxon>
        <taxon>Ascomycota</taxon>
        <taxon>Pezizomycotina</taxon>
        <taxon>Eurotiomycetes</taxon>
        <taxon>Chaetothyriomycetidae</taxon>
        <taxon>Chaetothyriales</taxon>
        <taxon>Trichomeriaceae</taxon>
        <taxon>Lithohypha</taxon>
    </lineage>
</organism>
<evidence type="ECO:0000259" key="7">
    <source>
        <dbReference type="SMART" id="SM01340"/>
    </source>
</evidence>
<comment type="similarity">
    <text evidence="2">Belongs to the DNA mismatch repair MutL/HexB family.</text>
</comment>
<feature type="region of interest" description="Disordered" evidence="6">
    <location>
        <begin position="453"/>
        <end position="478"/>
    </location>
</feature>
<keyword evidence="5" id="KW-0539">Nucleus</keyword>
<comment type="caution">
    <text evidence="8">The sequence shown here is derived from an EMBL/GenBank/DDBJ whole genome shotgun (WGS) entry which is preliminary data.</text>
</comment>
<dbReference type="Pfam" id="PF01119">
    <property type="entry name" value="DNA_mis_repair"/>
    <property type="match status" value="1"/>
</dbReference>
<proteinExistence type="inferred from homology"/>
<feature type="compositionally biased region" description="Basic and acidic residues" evidence="6">
    <location>
        <begin position="406"/>
        <end position="418"/>
    </location>
</feature>
<feature type="region of interest" description="Disordered" evidence="6">
    <location>
        <begin position="394"/>
        <end position="438"/>
    </location>
</feature>
<dbReference type="InterPro" id="IPR014721">
    <property type="entry name" value="Ribsml_uS5_D2-typ_fold_subgr"/>
</dbReference>
<dbReference type="InterPro" id="IPR032189">
    <property type="entry name" value="Mlh1_C"/>
</dbReference>
<evidence type="ECO:0000256" key="1">
    <source>
        <dbReference type="ARBA" id="ARBA00004123"/>
    </source>
</evidence>
<feature type="compositionally biased region" description="Basic and acidic residues" evidence="6">
    <location>
        <begin position="700"/>
        <end position="713"/>
    </location>
</feature>
<dbReference type="Gene3D" id="3.30.230.10">
    <property type="match status" value="1"/>
</dbReference>
<dbReference type="InterPro" id="IPR013507">
    <property type="entry name" value="DNA_mismatch_S5_2-like"/>
</dbReference>
<keyword evidence="9" id="KW-1185">Reference proteome</keyword>
<sequence length="793" mass="88149">MDIDTDEPRGTKRTASEAGLPPEAPRRIKARFSMKDEDVVNKIAAGEIIVAPMNALKEMMENSIDAGSTAIEILVRDGGLKLLQITDNGHGIEVGASISPVFPADDEQKDDLPILCERHTTSKLKDFDDLMSIATYGFRGEALASISHIAHLRVTTKTAGSSCAWQAHYQDGKLIPPKPGQSPDPKPCAGRPGTQITVEDLFYNIPNRRRAFKSPSEEYTKILDVITRYAVHCEHVAFSIKKHGEAGAGFSVAAAATKIDRIKQAHGAALAKELIEFKTENDKWGFTASGYCSNANYSAKRITILLFINHRSVESSAVKKAVEQAYQLFLPKGGHPFVYLSLEIDPARVDVNVHPTKREVHFLSEDEIIDMVCEEIRERLTQVDTSRTFKTQTLIPTIGQGSISRQESHPDEMDRDVDSPTTQQPRTPAPKRPYENNLVRTDSKLRKITSMLPPALTPSHSVDQAANQQDHAAPTTPTLNSVTYHITNRQQVPIRLTSIKALRSRVRDALHSPLTETFASLLYVGLVDPSRRLAAMQSGVNLYLVDYGLISNELFYQIGITDFGNFGAIQLRPADAEPLPLKEILLVAAEMEVETDSSMKDLSPTAIAQKVYNQLYSRREMLKEYFSLEIDDNGNLLTIPLLIKNYMPCMGKLPTFLLRLGPFVNWTHETDCFRTFLIELAGLYVPEKLPRQKPQVNAGKAKEKEPSPAKGVDDDVAMATADAQGEQQPPSKDKGPGDDEDPYIARRRHEIEYALEHVLFPAFRSRLLATQGMLQGVVEIANLKGLYRVFERC</sequence>
<feature type="compositionally biased region" description="Basic and acidic residues" evidence="6">
    <location>
        <begin position="1"/>
        <end position="10"/>
    </location>
</feature>
<dbReference type="SUPFAM" id="SSF55874">
    <property type="entry name" value="ATPase domain of HSP90 chaperone/DNA topoisomerase II/histidine kinase"/>
    <property type="match status" value="1"/>
</dbReference>
<keyword evidence="4" id="KW-0234">DNA repair</keyword>
<comment type="subcellular location">
    <subcellularLocation>
        <location evidence="1">Nucleus</location>
    </subcellularLocation>
</comment>
<dbReference type="PANTHER" id="PTHR10073">
    <property type="entry name" value="DNA MISMATCH REPAIR PROTEIN MLH, PMS, MUTL"/>
    <property type="match status" value="1"/>
</dbReference>
<dbReference type="InterPro" id="IPR036890">
    <property type="entry name" value="HATPase_C_sf"/>
</dbReference>
<evidence type="ECO:0000256" key="2">
    <source>
        <dbReference type="ARBA" id="ARBA00006082"/>
    </source>
</evidence>
<dbReference type="InterPro" id="IPR038973">
    <property type="entry name" value="MutL/Mlh/Pms-like"/>
</dbReference>
<feature type="region of interest" description="Disordered" evidence="6">
    <location>
        <begin position="721"/>
        <end position="742"/>
    </location>
</feature>
<feature type="compositionally biased region" description="Polar residues" evidence="6">
    <location>
        <begin position="458"/>
        <end position="478"/>
    </location>
</feature>
<name>A0ABR0KE79_9EURO</name>
<accession>A0ABR0KE79</accession>
<evidence type="ECO:0000256" key="6">
    <source>
        <dbReference type="SAM" id="MobiDB-lite"/>
    </source>
</evidence>
<dbReference type="Pfam" id="PF13589">
    <property type="entry name" value="HATPase_c_3"/>
    <property type="match status" value="1"/>
</dbReference>
<keyword evidence="3" id="KW-0227">DNA damage</keyword>
<dbReference type="PANTHER" id="PTHR10073:SF12">
    <property type="entry name" value="DNA MISMATCH REPAIR PROTEIN MLH1"/>
    <property type="match status" value="1"/>
</dbReference>
<evidence type="ECO:0000256" key="4">
    <source>
        <dbReference type="ARBA" id="ARBA00023204"/>
    </source>
</evidence>
<evidence type="ECO:0000256" key="5">
    <source>
        <dbReference type="ARBA" id="ARBA00023242"/>
    </source>
</evidence>
<evidence type="ECO:0000313" key="8">
    <source>
        <dbReference type="EMBL" id="KAK5094316.1"/>
    </source>
</evidence>
<dbReference type="InterPro" id="IPR014762">
    <property type="entry name" value="DNA_mismatch_repair_CS"/>
</dbReference>
<dbReference type="NCBIfam" id="TIGR00585">
    <property type="entry name" value="mutl"/>
    <property type="match status" value="1"/>
</dbReference>
<reference evidence="8 9" key="1">
    <citation type="submission" date="2023-08" db="EMBL/GenBank/DDBJ databases">
        <title>Black Yeasts Isolated from many extreme environments.</title>
        <authorList>
            <person name="Coleine C."/>
            <person name="Stajich J.E."/>
            <person name="Selbmann L."/>
        </authorList>
    </citation>
    <scope>NUCLEOTIDE SEQUENCE [LARGE SCALE GENOMIC DNA]</scope>
    <source>
        <strain evidence="8 9">CCFEE 5885</strain>
    </source>
</reference>
<dbReference type="SUPFAM" id="SSF54211">
    <property type="entry name" value="Ribosomal protein S5 domain 2-like"/>
    <property type="match status" value="1"/>
</dbReference>
<gene>
    <name evidence="8" type="primary">mlh1</name>
    <name evidence="8" type="ORF">LTR24_003690</name>
</gene>
<dbReference type="Proteomes" id="UP001345013">
    <property type="component" value="Unassembled WGS sequence"/>
</dbReference>
<dbReference type="EMBL" id="JAVRRG010000035">
    <property type="protein sequence ID" value="KAK5094316.1"/>
    <property type="molecule type" value="Genomic_DNA"/>
</dbReference>
<feature type="compositionally biased region" description="Polar residues" evidence="6">
    <location>
        <begin position="394"/>
        <end position="405"/>
    </location>
</feature>
<dbReference type="CDD" id="cd03483">
    <property type="entry name" value="MutL_Trans_MLH1"/>
    <property type="match status" value="1"/>
</dbReference>
<feature type="region of interest" description="Disordered" evidence="6">
    <location>
        <begin position="1"/>
        <end position="24"/>
    </location>
</feature>
<dbReference type="Gene3D" id="3.30.565.10">
    <property type="entry name" value="Histidine kinase-like ATPase, C-terminal domain"/>
    <property type="match status" value="1"/>
</dbReference>
<protein>
    <submittedName>
        <fullName evidence="8">DNA mismatch repair protein Mlh1</fullName>
    </submittedName>
</protein>
<dbReference type="SMART" id="SM01340">
    <property type="entry name" value="DNA_mis_repair"/>
    <property type="match status" value="1"/>
</dbReference>
<dbReference type="InterPro" id="IPR020568">
    <property type="entry name" value="Ribosomal_Su5_D2-typ_SF"/>
</dbReference>